<proteinExistence type="predicted"/>
<dbReference type="Pfam" id="PF14131">
    <property type="entry name" value="DUF4298"/>
    <property type="match status" value="1"/>
</dbReference>
<dbReference type="STRING" id="1497955.HMPREF1872_00298"/>
<comment type="caution">
    <text evidence="1">The sequence shown here is derived from an EMBL/GenBank/DDBJ whole genome shotgun (WGS) entry which is preliminary data.</text>
</comment>
<sequence>MSEEKKTMDIKQLARIKEMEGHLNYLNEFLPELGNFQTKVKAALPHYQALSNYYSSANWFSDYDAHSQGLVPKDVPCGVLSEDAAYDCLGEIYQFALQQLNIVNKILNTAEPEN</sequence>
<reference evidence="2" key="1">
    <citation type="submission" date="2016-01" db="EMBL/GenBank/DDBJ databases">
        <authorList>
            <person name="Mitreva M."/>
            <person name="Pepin K.H."/>
            <person name="Mihindukulasuriya K.A."/>
            <person name="Fulton R."/>
            <person name="Fronick C."/>
            <person name="O'Laughlin M."/>
            <person name="Miner T."/>
            <person name="Herter B."/>
            <person name="Rosa B.A."/>
            <person name="Cordes M."/>
            <person name="Tomlinson C."/>
            <person name="Wollam A."/>
            <person name="Palsikar V.B."/>
            <person name="Mardis E.R."/>
            <person name="Wilson R.K."/>
        </authorList>
    </citation>
    <scope>NUCLEOTIDE SEQUENCE [LARGE SCALE GENOMIC DNA]</scope>
    <source>
        <strain evidence="2">KA00274</strain>
    </source>
</reference>
<dbReference type="OrthoDB" id="80787at2"/>
<dbReference type="RefSeq" id="WP_066712947.1">
    <property type="nucleotide sequence ID" value="NZ_JARFNM010000001.1"/>
</dbReference>
<gene>
    <name evidence="1" type="ORF">HMPREF1872_00298</name>
</gene>
<dbReference type="InterPro" id="IPR025384">
    <property type="entry name" value="DUF4298"/>
</dbReference>
<organism evidence="1 2">
    <name type="scientific">Amygdalobacter nucleatus</name>
    <dbReference type="NCBI Taxonomy" id="3029274"/>
    <lineage>
        <taxon>Bacteria</taxon>
        <taxon>Bacillati</taxon>
        <taxon>Bacillota</taxon>
        <taxon>Clostridia</taxon>
        <taxon>Eubacteriales</taxon>
        <taxon>Oscillospiraceae</taxon>
        <taxon>Amygdalobacter</taxon>
    </lineage>
</organism>
<evidence type="ECO:0000313" key="1">
    <source>
        <dbReference type="EMBL" id="KXB42609.1"/>
    </source>
</evidence>
<protein>
    <recommendedName>
        <fullName evidence="3">DUF4298 domain-containing protein</fullName>
    </recommendedName>
</protein>
<dbReference type="AlphaFoldDB" id="A0A133YHD7"/>
<dbReference type="EMBL" id="LSCV01000002">
    <property type="protein sequence ID" value="KXB42609.1"/>
    <property type="molecule type" value="Genomic_DNA"/>
</dbReference>
<accession>A0A133YHD7</accession>
<evidence type="ECO:0008006" key="3">
    <source>
        <dbReference type="Google" id="ProtNLM"/>
    </source>
</evidence>
<evidence type="ECO:0000313" key="2">
    <source>
        <dbReference type="Proteomes" id="UP000070080"/>
    </source>
</evidence>
<keyword evidence="2" id="KW-1185">Reference proteome</keyword>
<name>A0A133YHD7_9FIRM</name>
<dbReference type="Proteomes" id="UP000070080">
    <property type="component" value="Unassembled WGS sequence"/>
</dbReference>